<feature type="non-terminal residue" evidence="1">
    <location>
        <position position="1"/>
    </location>
</feature>
<evidence type="ECO:0008006" key="3">
    <source>
        <dbReference type="Google" id="ProtNLM"/>
    </source>
</evidence>
<dbReference type="InterPro" id="IPR027417">
    <property type="entry name" value="P-loop_NTPase"/>
</dbReference>
<name>A0AAE0KS38_9CHLO</name>
<dbReference type="SUPFAM" id="SSF52540">
    <property type="entry name" value="P-loop containing nucleoside triphosphate hydrolases"/>
    <property type="match status" value="1"/>
</dbReference>
<reference evidence="1 2" key="1">
    <citation type="journal article" date="2015" name="Genome Biol. Evol.">
        <title>Comparative Genomics of a Bacterivorous Green Alga Reveals Evolutionary Causalities and Consequences of Phago-Mixotrophic Mode of Nutrition.</title>
        <authorList>
            <person name="Burns J.A."/>
            <person name="Paasch A."/>
            <person name="Narechania A."/>
            <person name="Kim E."/>
        </authorList>
    </citation>
    <scope>NUCLEOTIDE SEQUENCE [LARGE SCALE GENOMIC DNA]</scope>
    <source>
        <strain evidence="1 2">PLY_AMNH</strain>
    </source>
</reference>
<gene>
    <name evidence="1" type="ORF">CYMTET_32542</name>
</gene>
<dbReference type="GO" id="GO:0015421">
    <property type="term" value="F:ABC-type oligopeptide transporter activity"/>
    <property type="evidence" value="ECO:0007669"/>
    <property type="project" value="TreeGrafter"/>
</dbReference>
<accession>A0AAE0KS38</accession>
<protein>
    <recommendedName>
        <fullName evidence="3">p-glycoprotein</fullName>
    </recommendedName>
</protein>
<dbReference type="EMBL" id="LGRX02019547">
    <property type="protein sequence ID" value="KAK3258409.1"/>
    <property type="molecule type" value="Genomic_DNA"/>
</dbReference>
<keyword evidence="2" id="KW-1185">Reference proteome</keyword>
<dbReference type="PANTHER" id="PTHR43394">
    <property type="entry name" value="ATP-DEPENDENT PERMEASE MDL1, MITOCHONDRIAL"/>
    <property type="match status" value="1"/>
</dbReference>
<organism evidence="1 2">
    <name type="scientific">Cymbomonas tetramitiformis</name>
    <dbReference type="NCBI Taxonomy" id="36881"/>
    <lineage>
        <taxon>Eukaryota</taxon>
        <taxon>Viridiplantae</taxon>
        <taxon>Chlorophyta</taxon>
        <taxon>Pyramimonadophyceae</taxon>
        <taxon>Pyramimonadales</taxon>
        <taxon>Pyramimonadaceae</taxon>
        <taxon>Cymbomonas</taxon>
    </lineage>
</organism>
<evidence type="ECO:0000313" key="2">
    <source>
        <dbReference type="Proteomes" id="UP001190700"/>
    </source>
</evidence>
<dbReference type="PANTHER" id="PTHR43394:SF1">
    <property type="entry name" value="ATP-BINDING CASSETTE SUB-FAMILY B MEMBER 10, MITOCHONDRIAL"/>
    <property type="match status" value="1"/>
</dbReference>
<dbReference type="AlphaFoldDB" id="A0AAE0KS38"/>
<dbReference type="Gene3D" id="3.40.50.300">
    <property type="entry name" value="P-loop containing nucleotide triphosphate hydrolases"/>
    <property type="match status" value="1"/>
</dbReference>
<proteinExistence type="predicted"/>
<sequence>ATANVDKCTDALIQATLRNATVDGSPMTSLIIAHRLDTIKMCDSVVVLSDGVVMEHGSPSALAARPGGMFAHLLNSSKISLKE</sequence>
<evidence type="ECO:0000313" key="1">
    <source>
        <dbReference type="EMBL" id="KAK3258409.1"/>
    </source>
</evidence>
<comment type="caution">
    <text evidence="1">The sequence shown here is derived from an EMBL/GenBank/DDBJ whole genome shotgun (WGS) entry which is preliminary data.</text>
</comment>
<dbReference type="InterPro" id="IPR039421">
    <property type="entry name" value="Type_1_exporter"/>
</dbReference>
<dbReference type="Proteomes" id="UP001190700">
    <property type="component" value="Unassembled WGS sequence"/>
</dbReference>